<keyword evidence="5" id="KW-0677">Repeat</keyword>
<evidence type="ECO:0000256" key="8">
    <source>
        <dbReference type="PROSITE-ProRule" id="PRU00221"/>
    </source>
</evidence>
<evidence type="ECO:0000256" key="2">
    <source>
        <dbReference type="ARBA" id="ARBA00022517"/>
    </source>
</evidence>
<dbReference type="InterPro" id="IPR036322">
    <property type="entry name" value="WD40_repeat_dom_sf"/>
</dbReference>
<keyword evidence="4 8" id="KW-0853">WD repeat</keyword>
<evidence type="ECO:0000256" key="5">
    <source>
        <dbReference type="ARBA" id="ARBA00022737"/>
    </source>
</evidence>
<dbReference type="InterPro" id="IPR053826">
    <property type="entry name" value="WDR75"/>
</dbReference>
<keyword evidence="10" id="KW-1185">Reference proteome</keyword>
<dbReference type="Gene3D" id="2.130.10.10">
    <property type="entry name" value="YVTN repeat-like/Quinoprotein amine dehydrogenase"/>
    <property type="match status" value="1"/>
</dbReference>
<dbReference type="EMBL" id="MUJZ01002777">
    <property type="protein sequence ID" value="OTF83638.1"/>
    <property type="molecule type" value="Genomic_DNA"/>
</dbReference>
<comment type="subcellular location">
    <subcellularLocation>
        <location evidence="1">Nucleus</location>
        <location evidence="1">Nucleolus</location>
    </subcellularLocation>
</comment>
<feature type="repeat" description="WD" evidence="8">
    <location>
        <begin position="247"/>
        <end position="280"/>
    </location>
</feature>
<protein>
    <submittedName>
        <fullName evidence="9">Uncharacterized protein</fullName>
    </submittedName>
</protein>
<dbReference type="PANTHER" id="PTHR44215:SF1">
    <property type="entry name" value="WD REPEAT-CONTAINING PROTEIN 75"/>
    <property type="match status" value="1"/>
</dbReference>
<keyword evidence="3" id="KW-0698">rRNA processing</keyword>
<reference evidence="9 10" key="1">
    <citation type="submission" date="2017-03" db="EMBL/GenBank/DDBJ databases">
        <title>Genome Survey of Euroglyphus maynei.</title>
        <authorList>
            <person name="Arlian L.G."/>
            <person name="Morgan M.S."/>
            <person name="Rider S.D."/>
        </authorList>
    </citation>
    <scope>NUCLEOTIDE SEQUENCE [LARGE SCALE GENOMIC DNA]</scope>
    <source>
        <strain evidence="9">Arlian Lab</strain>
        <tissue evidence="9">Whole body</tissue>
    </source>
</reference>
<dbReference type="SMART" id="SM00320">
    <property type="entry name" value="WD40"/>
    <property type="match status" value="3"/>
</dbReference>
<comment type="caution">
    <text evidence="9">The sequence shown here is derived from an EMBL/GenBank/DDBJ whole genome shotgun (WGS) entry which is preliminary data.</text>
</comment>
<evidence type="ECO:0000256" key="4">
    <source>
        <dbReference type="ARBA" id="ARBA00022574"/>
    </source>
</evidence>
<evidence type="ECO:0000256" key="6">
    <source>
        <dbReference type="ARBA" id="ARBA00023163"/>
    </source>
</evidence>
<name>A0A1Y3BUH5_EURMA</name>
<dbReference type="Proteomes" id="UP000194236">
    <property type="component" value="Unassembled WGS sequence"/>
</dbReference>
<dbReference type="Pfam" id="PF23869">
    <property type="entry name" value="Beta-prop_WDR75_1st"/>
    <property type="match status" value="1"/>
</dbReference>
<gene>
    <name evidence="9" type="ORF">BLA29_007049</name>
</gene>
<dbReference type="GO" id="GO:0032040">
    <property type="term" value="C:small-subunit processome"/>
    <property type="evidence" value="ECO:0007669"/>
    <property type="project" value="InterPro"/>
</dbReference>
<dbReference type="GO" id="GO:0003723">
    <property type="term" value="F:RNA binding"/>
    <property type="evidence" value="ECO:0007669"/>
    <property type="project" value="InterPro"/>
</dbReference>
<dbReference type="OrthoDB" id="4096at2759"/>
<dbReference type="GO" id="GO:0045943">
    <property type="term" value="P:positive regulation of transcription by RNA polymerase I"/>
    <property type="evidence" value="ECO:0007669"/>
    <property type="project" value="InterPro"/>
</dbReference>
<accession>A0A1Y3BUH5</accession>
<dbReference type="PROSITE" id="PS50082">
    <property type="entry name" value="WD_REPEATS_2"/>
    <property type="match status" value="2"/>
</dbReference>
<evidence type="ECO:0000313" key="9">
    <source>
        <dbReference type="EMBL" id="OTF83638.1"/>
    </source>
</evidence>
<keyword evidence="6" id="KW-0804">Transcription</keyword>
<dbReference type="InterPro" id="IPR001680">
    <property type="entry name" value="WD40_rpt"/>
</dbReference>
<organism evidence="9 10">
    <name type="scientific">Euroglyphus maynei</name>
    <name type="common">Mayne's house dust mite</name>
    <dbReference type="NCBI Taxonomy" id="6958"/>
    <lineage>
        <taxon>Eukaryota</taxon>
        <taxon>Metazoa</taxon>
        <taxon>Ecdysozoa</taxon>
        <taxon>Arthropoda</taxon>
        <taxon>Chelicerata</taxon>
        <taxon>Arachnida</taxon>
        <taxon>Acari</taxon>
        <taxon>Acariformes</taxon>
        <taxon>Sarcoptiformes</taxon>
        <taxon>Astigmata</taxon>
        <taxon>Psoroptidia</taxon>
        <taxon>Analgoidea</taxon>
        <taxon>Pyroglyphidae</taxon>
        <taxon>Pyroglyphinae</taxon>
        <taxon>Euroglyphus</taxon>
    </lineage>
</organism>
<sequence>MTNIDDNNDGQQLSFRKIGGFDVLTDRPFITDDQESLLIISGRKIRKYLVNNGNFINEYHFGIDAPIVTIQRNENPNECWLAFDNGQIIQWNYDDNFRISESSIPIDQYPRSTLTYYKRIDNICYFATKRRKKSKQMRYTLQYYYQNNPEHRMFIDKSLNFSKITPKTIAFGPRGRLCAIIHHHQLHVYEIPISLTSRRQIHNEDQNKCFTSIAFHPFEPLLATGDTNGQIHIWNDMFAQRPPKSVLHWHSQSVLDMAFSPNGTSLYSVGNEMVLVKWNLVGRNYGQKTFVPRLGDKIRFVTTDRKNKFVITSHADQSIHVIDTQMNGIRTVIEGLSFAGNRSAGLHFNRRLDAITMNGRVGHLQFYSPLRQRQ</sequence>
<dbReference type="SUPFAM" id="SSF50978">
    <property type="entry name" value="WD40 repeat-like"/>
    <property type="match status" value="1"/>
</dbReference>
<evidence type="ECO:0000256" key="7">
    <source>
        <dbReference type="ARBA" id="ARBA00023242"/>
    </source>
</evidence>
<keyword evidence="7" id="KW-0539">Nucleus</keyword>
<evidence type="ECO:0000256" key="1">
    <source>
        <dbReference type="ARBA" id="ARBA00004604"/>
    </source>
</evidence>
<evidence type="ECO:0000313" key="10">
    <source>
        <dbReference type="Proteomes" id="UP000194236"/>
    </source>
</evidence>
<dbReference type="PANTHER" id="PTHR44215">
    <property type="entry name" value="WD REPEAT-CONTAINING PROTEIN 75"/>
    <property type="match status" value="1"/>
</dbReference>
<keyword evidence="2" id="KW-0690">Ribosome biogenesis</keyword>
<dbReference type="InterPro" id="IPR015943">
    <property type="entry name" value="WD40/YVTN_repeat-like_dom_sf"/>
</dbReference>
<dbReference type="GO" id="GO:2000234">
    <property type="term" value="P:positive regulation of rRNA processing"/>
    <property type="evidence" value="ECO:0007669"/>
    <property type="project" value="TreeGrafter"/>
</dbReference>
<evidence type="ECO:0000256" key="3">
    <source>
        <dbReference type="ARBA" id="ARBA00022552"/>
    </source>
</evidence>
<proteinExistence type="predicted"/>
<dbReference type="AlphaFoldDB" id="A0A1Y3BUH5"/>
<dbReference type="GO" id="GO:0006364">
    <property type="term" value="P:rRNA processing"/>
    <property type="evidence" value="ECO:0007669"/>
    <property type="project" value="UniProtKB-KW"/>
</dbReference>
<feature type="non-terminal residue" evidence="9">
    <location>
        <position position="374"/>
    </location>
</feature>
<feature type="repeat" description="WD" evidence="8">
    <location>
        <begin position="203"/>
        <end position="235"/>
    </location>
</feature>